<evidence type="ECO:0000313" key="3">
    <source>
        <dbReference type="Proteomes" id="UP001652564"/>
    </source>
</evidence>
<proteinExistence type="predicted"/>
<evidence type="ECO:0008006" key="4">
    <source>
        <dbReference type="Google" id="ProtNLM"/>
    </source>
</evidence>
<keyword evidence="1" id="KW-1133">Transmembrane helix</keyword>
<sequence length="64" mass="6980">MKFIRMFSRFRTEETGAVTVDWVVLTAAICALVGIAMAGLRGNMTSIGQRVQDHLSSATITTTF</sequence>
<keyword evidence="3" id="KW-1185">Reference proteome</keyword>
<gene>
    <name evidence="2" type="ORF">OEZ71_05245</name>
</gene>
<comment type="caution">
    <text evidence="2">The sequence shown here is derived from an EMBL/GenBank/DDBJ whole genome shotgun (WGS) entry which is preliminary data.</text>
</comment>
<name>A0ABT2ZKP0_9RHOB</name>
<keyword evidence="1" id="KW-0812">Transmembrane</keyword>
<dbReference type="Proteomes" id="UP001652564">
    <property type="component" value="Unassembled WGS sequence"/>
</dbReference>
<feature type="transmembrane region" description="Helical" evidence="1">
    <location>
        <begin position="20"/>
        <end position="40"/>
    </location>
</feature>
<reference evidence="2 3" key="1">
    <citation type="submission" date="2022-10" db="EMBL/GenBank/DDBJ databases">
        <title>Defluviimonas sp. nov., isolated from ocean surface sediments.</title>
        <authorList>
            <person name="He W."/>
            <person name="Wang L."/>
            <person name="Zhang D.-F."/>
        </authorList>
    </citation>
    <scope>NUCLEOTIDE SEQUENCE [LARGE SCALE GENOMIC DNA]</scope>
    <source>
        <strain evidence="2 3">WL0050</strain>
    </source>
</reference>
<keyword evidence="1" id="KW-0472">Membrane</keyword>
<accession>A0ABT2ZKP0</accession>
<evidence type="ECO:0000313" key="2">
    <source>
        <dbReference type="EMBL" id="MCV2871694.1"/>
    </source>
</evidence>
<protein>
    <recommendedName>
        <fullName evidence="4">Flp pilus assembly pilin Flp</fullName>
    </recommendedName>
</protein>
<organism evidence="2 3">
    <name type="scientific">Albidovulum litorale</name>
    <dbReference type="NCBI Taxonomy" id="2984134"/>
    <lineage>
        <taxon>Bacteria</taxon>
        <taxon>Pseudomonadati</taxon>
        <taxon>Pseudomonadota</taxon>
        <taxon>Alphaproteobacteria</taxon>
        <taxon>Rhodobacterales</taxon>
        <taxon>Paracoccaceae</taxon>
        <taxon>Albidovulum</taxon>
    </lineage>
</organism>
<dbReference type="EMBL" id="JAOWKZ010000001">
    <property type="protein sequence ID" value="MCV2871694.1"/>
    <property type="molecule type" value="Genomic_DNA"/>
</dbReference>
<evidence type="ECO:0000256" key="1">
    <source>
        <dbReference type="SAM" id="Phobius"/>
    </source>
</evidence>
<dbReference type="RefSeq" id="WP_263738858.1">
    <property type="nucleotide sequence ID" value="NZ_JAOWKZ010000001.1"/>
</dbReference>